<dbReference type="InterPro" id="IPR004302">
    <property type="entry name" value="Cellulose/chitin-bd_N"/>
</dbReference>
<name>A0A9N9MGX2_9CUCU</name>
<keyword evidence="1" id="KW-0732">Signal</keyword>
<evidence type="ECO:0000259" key="2">
    <source>
        <dbReference type="Pfam" id="PF03067"/>
    </source>
</evidence>
<dbReference type="Proteomes" id="UP001152799">
    <property type="component" value="Chromosome 12"/>
</dbReference>
<protein>
    <recommendedName>
        <fullName evidence="2">Chitin-binding type-4 domain-containing protein</fullName>
    </recommendedName>
</protein>
<reference evidence="3" key="1">
    <citation type="submission" date="2022-01" db="EMBL/GenBank/DDBJ databases">
        <authorList>
            <person name="King R."/>
        </authorList>
    </citation>
    <scope>NUCLEOTIDE SEQUENCE</scope>
</reference>
<feature type="domain" description="Chitin-binding type-4" evidence="2">
    <location>
        <begin position="19"/>
        <end position="207"/>
    </location>
</feature>
<feature type="chain" id="PRO_5040394491" description="Chitin-binding type-4 domain-containing protein" evidence="1">
    <location>
        <begin position="19"/>
        <end position="222"/>
    </location>
</feature>
<accession>A0A9N9MGX2</accession>
<proteinExistence type="predicted"/>
<organism evidence="3 4">
    <name type="scientific">Ceutorhynchus assimilis</name>
    <name type="common">cabbage seed weevil</name>
    <dbReference type="NCBI Taxonomy" id="467358"/>
    <lineage>
        <taxon>Eukaryota</taxon>
        <taxon>Metazoa</taxon>
        <taxon>Ecdysozoa</taxon>
        <taxon>Arthropoda</taxon>
        <taxon>Hexapoda</taxon>
        <taxon>Insecta</taxon>
        <taxon>Pterygota</taxon>
        <taxon>Neoptera</taxon>
        <taxon>Endopterygota</taxon>
        <taxon>Coleoptera</taxon>
        <taxon>Polyphaga</taxon>
        <taxon>Cucujiformia</taxon>
        <taxon>Curculionidae</taxon>
        <taxon>Ceutorhynchinae</taxon>
        <taxon>Ceutorhynchus</taxon>
    </lineage>
</organism>
<evidence type="ECO:0000313" key="3">
    <source>
        <dbReference type="EMBL" id="CAG9762911.1"/>
    </source>
</evidence>
<evidence type="ECO:0000313" key="4">
    <source>
        <dbReference type="Proteomes" id="UP001152799"/>
    </source>
</evidence>
<gene>
    <name evidence="3" type="ORF">CEUTPL_LOCUS3582</name>
</gene>
<dbReference type="OrthoDB" id="64893at2759"/>
<sequence>MSLPIMIIILSFTLQVLGHGYMYNPINRASRWRLNPSDWTVGHDYDDNQFFCGGFSVQYEINKGKCGPCGDDWRDPSPRSNENGGTYGNGIIVASYYSGNIIKIDIRITANHLGKISYQLCKLSNPNLPEQENCFKNLQLADGSYYQNIGPLDFNVTSFVQLPSKFICERCVLRWNYSAGNNWGKCANGTSAVGCGPQETFRSCADVRILPNFWMNYLFNRL</sequence>
<dbReference type="Pfam" id="PF03067">
    <property type="entry name" value="LPMO_10"/>
    <property type="match status" value="1"/>
</dbReference>
<evidence type="ECO:0000256" key="1">
    <source>
        <dbReference type="SAM" id="SignalP"/>
    </source>
</evidence>
<feature type="signal peptide" evidence="1">
    <location>
        <begin position="1"/>
        <end position="18"/>
    </location>
</feature>
<dbReference type="AlphaFoldDB" id="A0A9N9MGX2"/>
<dbReference type="EMBL" id="OU892288">
    <property type="protein sequence ID" value="CAG9762911.1"/>
    <property type="molecule type" value="Genomic_DNA"/>
</dbReference>
<keyword evidence="4" id="KW-1185">Reference proteome</keyword>